<evidence type="ECO:0000256" key="4">
    <source>
        <dbReference type="HAMAP-Rule" id="MF_01411"/>
    </source>
</evidence>
<dbReference type="HAMAP" id="MF_01411">
    <property type="entry name" value="LPS_assembly_LptD"/>
    <property type="match status" value="1"/>
</dbReference>
<sequence length="913" mass="99859">MPLAVSAAQNLPPLAIDPALISGSGVAPPAATDQQVPPAAPAAEPAAAPPAAQPSVAQPPPAAAQPPAAQAPVAQPSPAVQAPAARIVPPVPVPAAPARPKAATPTPATRMAPAPAVAPAESAKFAPLTEAPSASEADPFPAPKLPISGMFPSFLTGADGRPPVFFSADKITGRSENETVAEGAVEVRKQDVTLTADKLTYWQLEDEAEAEGHVKIVRGGDTISGPKARMKLSETVGWFEQPDYTIKRENRQRRGASISGSGHAERIDFEGENQYRLTNATYSSCEAPDPDWYFKASEMKLDYDREEGEARGARLYFKDVPIFYLPYGGFPLNNNRKSGFLPPTVGLNNRTGLDLTIPYYWNIAPNYDATISPRVLTRRGLQLNGEFRYLFPDAAGTVRGEILPNDRVTGDTRSAYAVRHWQNFGHGLTGGLDLNGASDDQYFSDLSTRLAITSQTYLLRQGVLNYNAGWWNAQALVQRYQTLQDVTGARIAEPYRRLPQLTLNALKPDLYGMQFDLKGDYVNFRNPDQNLAEGQRLLVYPQLSFPYQTASFYVTPKLGVHWTHYNLDRRNSVLPSGADPNDSITRTLPIFSVDSGVVFERDTTWFDRSALQTLEPRLYYLRVPERRQDNIPVFDTAALDFNFAQIFSENLYSGPDRIADANQLTAALTTRYIDSASGTEMLRAALGQRYYFRDQAVGLPNQVLRTEKSADLLAAVTGQILPKTWLDAAIQYNPRDSRTERYNVGIRYQPAHAKVLNFSYRFLNDQAPTAGQFIGTDGTLQSIGLRDLDISAQWPLGGRWYGVGRYNYSLRQSRLIEAIGGVEYDAGCWVLRAVAQRFAAGAQGVAQVGVDPTRPTSYTSAFFVQLEFNGFSSIGTNPTDLLRRSIGGYGRINQPVGDPVFGTDPATTSSSSR</sequence>
<dbReference type="Pfam" id="PF19838">
    <property type="entry name" value="LptD_2"/>
    <property type="match status" value="1"/>
</dbReference>
<evidence type="ECO:0000259" key="8">
    <source>
        <dbReference type="Pfam" id="PF19838"/>
    </source>
</evidence>
<feature type="domain" description="LptD C-terminal" evidence="7">
    <location>
        <begin position="412"/>
        <end position="800"/>
    </location>
</feature>
<comment type="subcellular location">
    <subcellularLocation>
        <location evidence="4">Cell outer membrane</location>
    </subcellularLocation>
</comment>
<dbReference type="InterPro" id="IPR005653">
    <property type="entry name" value="OstA-like_N"/>
</dbReference>
<dbReference type="Pfam" id="PF03968">
    <property type="entry name" value="LptD_N"/>
    <property type="match status" value="1"/>
</dbReference>
<evidence type="ECO:0000313" key="10">
    <source>
        <dbReference type="Proteomes" id="UP000807785"/>
    </source>
</evidence>
<feature type="compositionally biased region" description="Low complexity" evidence="5">
    <location>
        <begin position="98"/>
        <end position="116"/>
    </location>
</feature>
<comment type="function">
    <text evidence="4">Together with LptE, is involved in the assembly of lipopolysaccharide (LPS) at the surface of the outer membrane.</text>
</comment>
<keyword evidence="3 4" id="KW-0998">Cell outer membrane</keyword>
<keyword evidence="2 4" id="KW-0472">Membrane</keyword>
<comment type="caution">
    <text evidence="4">Lacks conserved residue(s) required for the propagation of feature annotation.</text>
</comment>
<protein>
    <recommendedName>
        <fullName evidence="4">LPS-assembly protein LptD</fullName>
    </recommendedName>
</protein>
<dbReference type="GO" id="GO:1990351">
    <property type="term" value="C:transporter complex"/>
    <property type="evidence" value="ECO:0007669"/>
    <property type="project" value="TreeGrafter"/>
</dbReference>
<evidence type="ECO:0000259" key="6">
    <source>
        <dbReference type="Pfam" id="PF03968"/>
    </source>
</evidence>
<dbReference type="Gene3D" id="2.60.450.10">
    <property type="entry name" value="Lipopolysaccharide (LPS) transport protein A like domain"/>
    <property type="match status" value="1"/>
</dbReference>
<dbReference type="AlphaFoldDB" id="A0A9D7HS77"/>
<dbReference type="GO" id="GO:0015920">
    <property type="term" value="P:lipopolysaccharide transport"/>
    <property type="evidence" value="ECO:0007669"/>
    <property type="project" value="InterPro"/>
</dbReference>
<dbReference type="PANTHER" id="PTHR30189">
    <property type="entry name" value="LPS-ASSEMBLY PROTEIN"/>
    <property type="match status" value="1"/>
</dbReference>
<keyword evidence="1 4" id="KW-0732">Signal</keyword>
<reference evidence="9" key="1">
    <citation type="submission" date="2020-10" db="EMBL/GenBank/DDBJ databases">
        <title>Connecting structure to function with the recovery of over 1000 high-quality activated sludge metagenome-assembled genomes encoding full-length rRNA genes using long-read sequencing.</title>
        <authorList>
            <person name="Singleton C.M."/>
            <person name="Petriglieri F."/>
            <person name="Kristensen J.M."/>
            <person name="Kirkegaard R.H."/>
            <person name="Michaelsen T.Y."/>
            <person name="Andersen M.H."/>
            <person name="Karst S.M."/>
            <person name="Dueholm M.S."/>
            <person name="Nielsen P.H."/>
            <person name="Albertsen M."/>
        </authorList>
    </citation>
    <scope>NUCLEOTIDE SEQUENCE</scope>
    <source>
        <strain evidence="9">Bjer_18-Q3-R1-45_BAT3C.347</strain>
    </source>
</reference>
<feature type="domain" description="LPS-assembly protein LptD central" evidence="8">
    <location>
        <begin position="313"/>
        <end position="389"/>
    </location>
</feature>
<name>A0A9D7HS77_9PROT</name>
<evidence type="ECO:0000256" key="3">
    <source>
        <dbReference type="ARBA" id="ARBA00023237"/>
    </source>
</evidence>
<feature type="compositionally biased region" description="Low complexity" evidence="5">
    <location>
        <begin position="65"/>
        <end position="88"/>
    </location>
</feature>
<dbReference type="InterPro" id="IPR020889">
    <property type="entry name" value="LipoPS_assembly_LptD"/>
</dbReference>
<dbReference type="InterPro" id="IPR007543">
    <property type="entry name" value="LptD_C"/>
</dbReference>
<feature type="compositionally biased region" description="Low complexity" evidence="5">
    <location>
        <begin position="26"/>
        <end position="46"/>
    </location>
</feature>
<evidence type="ECO:0000259" key="7">
    <source>
        <dbReference type="Pfam" id="PF04453"/>
    </source>
</evidence>
<evidence type="ECO:0000256" key="2">
    <source>
        <dbReference type="ARBA" id="ARBA00023136"/>
    </source>
</evidence>
<dbReference type="InterPro" id="IPR045659">
    <property type="entry name" value="LptD_2"/>
</dbReference>
<feature type="region of interest" description="Disordered" evidence="5">
    <location>
        <begin position="1"/>
        <end position="116"/>
    </location>
</feature>
<dbReference type="Proteomes" id="UP000807785">
    <property type="component" value="Unassembled WGS sequence"/>
</dbReference>
<evidence type="ECO:0000256" key="1">
    <source>
        <dbReference type="ARBA" id="ARBA00022729"/>
    </source>
</evidence>
<dbReference type="GO" id="GO:0009279">
    <property type="term" value="C:cell outer membrane"/>
    <property type="evidence" value="ECO:0007669"/>
    <property type="project" value="UniProtKB-SubCell"/>
</dbReference>
<accession>A0A9D7HS77</accession>
<dbReference type="PANTHER" id="PTHR30189:SF1">
    <property type="entry name" value="LPS-ASSEMBLY PROTEIN LPTD"/>
    <property type="match status" value="1"/>
</dbReference>
<proteinExistence type="inferred from homology"/>
<dbReference type="Pfam" id="PF04453">
    <property type="entry name" value="LptD"/>
    <property type="match status" value="1"/>
</dbReference>
<dbReference type="GO" id="GO:0043165">
    <property type="term" value="P:Gram-negative-bacterium-type cell outer membrane assembly"/>
    <property type="evidence" value="ECO:0007669"/>
    <property type="project" value="UniProtKB-UniRule"/>
</dbReference>
<comment type="subunit">
    <text evidence="4">Component of the lipopolysaccharide transport and assembly complex. Interacts with LptE and LptA.</text>
</comment>
<comment type="similarity">
    <text evidence="4">Belongs to the LptD family.</text>
</comment>
<comment type="caution">
    <text evidence="9">The sequence shown here is derived from an EMBL/GenBank/DDBJ whole genome shotgun (WGS) entry which is preliminary data.</text>
</comment>
<dbReference type="EMBL" id="JADJEV010000001">
    <property type="protein sequence ID" value="MBK6971470.1"/>
    <property type="molecule type" value="Genomic_DNA"/>
</dbReference>
<dbReference type="InterPro" id="IPR050218">
    <property type="entry name" value="LptD"/>
</dbReference>
<organism evidence="9 10">
    <name type="scientific">Candidatus Methylophosphatis roskildensis</name>
    <dbReference type="NCBI Taxonomy" id="2899263"/>
    <lineage>
        <taxon>Bacteria</taxon>
        <taxon>Pseudomonadati</taxon>
        <taxon>Pseudomonadota</taxon>
        <taxon>Betaproteobacteria</taxon>
        <taxon>Nitrosomonadales</taxon>
        <taxon>Sterolibacteriaceae</taxon>
        <taxon>Candidatus Methylophosphatis</taxon>
    </lineage>
</organism>
<feature type="compositionally biased region" description="Pro residues" evidence="5">
    <location>
        <begin position="47"/>
        <end position="64"/>
    </location>
</feature>
<gene>
    <name evidence="4" type="primary">lptD</name>
    <name evidence="9" type="ORF">IPH26_00395</name>
</gene>
<feature type="domain" description="Organic solvent tolerance-like N-terminal" evidence="6">
    <location>
        <begin position="195"/>
        <end position="305"/>
    </location>
</feature>
<evidence type="ECO:0000256" key="5">
    <source>
        <dbReference type="SAM" id="MobiDB-lite"/>
    </source>
</evidence>
<evidence type="ECO:0000313" key="9">
    <source>
        <dbReference type="EMBL" id="MBK6971470.1"/>
    </source>
</evidence>